<protein>
    <submittedName>
        <fullName evidence="3">Uncharacterized protein</fullName>
    </submittedName>
</protein>
<feature type="coiled-coil region" evidence="1">
    <location>
        <begin position="1315"/>
        <end position="1356"/>
    </location>
</feature>
<feature type="coiled-coil region" evidence="1">
    <location>
        <begin position="932"/>
        <end position="1084"/>
    </location>
</feature>
<name>A0A9W8GWS2_9FUNG</name>
<feature type="region of interest" description="Disordered" evidence="2">
    <location>
        <begin position="537"/>
        <end position="572"/>
    </location>
</feature>
<gene>
    <name evidence="3" type="ORF">GGI19_001904</name>
</gene>
<organism evidence="3 4">
    <name type="scientific">Coemansia pectinata</name>
    <dbReference type="NCBI Taxonomy" id="1052879"/>
    <lineage>
        <taxon>Eukaryota</taxon>
        <taxon>Fungi</taxon>
        <taxon>Fungi incertae sedis</taxon>
        <taxon>Zoopagomycota</taxon>
        <taxon>Kickxellomycotina</taxon>
        <taxon>Kickxellomycetes</taxon>
        <taxon>Kickxellales</taxon>
        <taxon>Kickxellaceae</taxon>
        <taxon>Coemansia</taxon>
    </lineage>
</organism>
<feature type="compositionally biased region" description="Low complexity" evidence="2">
    <location>
        <begin position="455"/>
        <end position="468"/>
    </location>
</feature>
<feature type="coiled-coil region" evidence="1">
    <location>
        <begin position="1582"/>
        <end position="1616"/>
    </location>
</feature>
<feature type="compositionally biased region" description="Low complexity" evidence="2">
    <location>
        <begin position="2285"/>
        <end position="2295"/>
    </location>
</feature>
<feature type="region of interest" description="Disordered" evidence="2">
    <location>
        <begin position="2046"/>
        <end position="2078"/>
    </location>
</feature>
<dbReference type="Proteomes" id="UP001140011">
    <property type="component" value="Unassembled WGS sequence"/>
</dbReference>
<feature type="compositionally biased region" description="Basic and acidic residues" evidence="2">
    <location>
        <begin position="2217"/>
        <end position="2227"/>
    </location>
</feature>
<feature type="compositionally biased region" description="Low complexity" evidence="2">
    <location>
        <begin position="495"/>
        <end position="509"/>
    </location>
</feature>
<dbReference type="EMBL" id="JANBUH010000077">
    <property type="protein sequence ID" value="KAJ2755120.1"/>
    <property type="molecule type" value="Genomic_DNA"/>
</dbReference>
<feature type="region of interest" description="Disordered" evidence="2">
    <location>
        <begin position="44"/>
        <end position="72"/>
    </location>
</feature>
<evidence type="ECO:0000313" key="4">
    <source>
        <dbReference type="Proteomes" id="UP001140011"/>
    </source>
</evidence>
<feature type="compositionally biased region" description="Basic and acidic residues" evidence="2">
    <location>
        <begin position="223"/>
        <end position="238"/>
    </location>
</feature>
<feature type="region of interest" description="Disordered" evidence="2">
    <location>
        <begin position="209"/>
        <end position="332"/>
    </location>
</feature>
<comment type="caution">
    <text evidence="3">The sequence shown here is derived from an EMBL/GenBank/DDBJ whole genome shotgun (WGS) entry which is preliminary data.</text>
</comment>
<feature type="region of interest" description="Disordered" evidence="2">
    <location>
        <begin position="1682"/>
        <end position="1706"/>
    </location>
</feature>
<feature type="coiled-coil region" evidence="1">
    <location>
        <begin position="698"/>
        <end position="869"/>
    </location>
</feature>
<proteinExistence type="predicted"/>
<feature type="compositionally biased region" description="Polar residues" evidence="2">
    <location>
        <begin position="2228"/>
        <end position="2241"/>
    </location>
</feature>
<evidence type="ECO:0000313" key="3">
    <source>
        <dbReference type="EMBL" id="KAJ2755120.1"/>
    </source>
</evidence>
<sequence>MSETDDFNYDSVVSDPGVYTGILDATTTIDPSLQAQQQENNLLTPVANNRAQTPPPRDYGINDSTPSLAVSTPSSEKFHIEFEHERMNNPEFGNNSTQSQFGLKSGMYHNRPATDAAESTTDFSAKLRGDVVVSGAWGTIRASTSQNGAQEQSPLHISDGSDELEQLSAINEDTTFDIQSFDDSTDVTLSRLIHESSLDDVNRQAALEQQYGRAHRSATISHSTDRRSPRPEMEERRQSSHTPSVMVTPKLTRTRSDPDVSPDQRILRSALRGSRTSPMTDDQRQDDPAPTTPRKVSFAVAQASASGGSGSDSTASLAHYASTSGKETQEDESIEFRSQSQLLVSQTEGPWGVPTNLPDEVIVTEASALPQEPEASPVLAQPTRRNVSLTSGGIGGVGMPGDMFRKFAGWAQSSLSPRSPSTSPATLPAATTFAPLSPAAINGDGKESPTKDATLGSLGSSQSNSSLSPVKTEPMRSQLLSNFTTPTSSKTNVGSPLTTPTRSPLTTPTQPMPRRNSQTPSRSVNPLTRHLARKAILSAPPTQRSPLDRSGQSQNTTPSRGGQPSSDDLSSISGLLDISGIQREFDGFASKLQHDASAVRLDILESEEEWQRMEQELQQLRSQNVNLETARDFYQRQVEETEKERLEWEQERQQLVDDKHELMGNIDLWRQRIGDAESERQGAWNEGTQTRSELLHAIARLEDEVADSRVAHAQLVRRHAQLEDELNREREESRCVHQELLGHIDEAQAESNRVDAENRQMQAELHEAQSRCVELEHDAQSIEAMRRKVVALETERAAFAAKHAGAVEHVNRLEQQLADAERKARTEATRFRDDQNDLKDTLETLTERNHELKQQLKQQQNRNDEESNFFVTAINDAGSMPDLPLPPKQPAVAVETATTQTDEPEGVVVLRREQVEELDKWKNDYDTVLESLQTLQASKERYKSENKELAAMAESARQEIKSLRQQVASSDGHSGDAEQELRDAEAIMRELHERNSVLTAKNDELVQRTARLETEISDLQMRGGDSAEVSLLHTTLEDMEAEVQRSHRDIDRLQQLLATKEAELDDVQGALSRAQQDLAIAKKAMGEANGKISNSPNGSANTSPTLDRPSLVLERTELELAEIEANIAKNLKRRDMALKEQRYVAEVLRDLFVGNTKLRGELSAIYMRRGGKLREMKSSSSRAASDLGALSDDGNMSIISNATISNVPSTSQLIDGSGAKYLDYIDQHYEEVANLIDSSAQPINGTPLRHANSAQVSSRLRKVLTPIKEEFAVTPESGSPMQDVGTQCDIDGQLEAARAQVFGLEDECRVQRLAVASAKQERDQFKVAQEEATERIAQLSAQMEDLGEDQERMRADNATTARIALRVTRQMAVLNSALSRLAPRDALPSGDSHDDGDDDALAVAEDGAMMKAIIDRPLDDEDASVGVINDEALEQLGFAVSEAYAQAKRVRRDVERAKRERARLMKRLAEEERSKLPSYELSAQWGLKVRSPMRPAQAVGRLLDDMDDEGPPPSLFLPDESAVMAEVAATRKQMAADNADDSRLMVSMAALRDPMTAAAEVSRLAMHVRRMDRQLKNVCADRDKLEEFNRELVQKLDRANSERVRAQQECNALSLRNSATVSRAAAGRSAATTPTRGTDWDDFESIKKELDRCSRKNKSYFENVGRLCRVLNQHTIDRTLADEGGIEPAGSPADPSADAGNGTQNQPENVYRTLLLDMADVLDARADLDERMSIRGNFSNLAAAVRRRLNDKEAQLKLLRAELNSSRQATSETEGATDEALRRAKRNVSEFETQLTEAHEQLTTQQANVRSLNDNISRLRQQCVAADSDLQEARLERDGWHQQYLACEQTLNYQIEENDRLSDALKRQGQQLRSRTTEEFVITRQSYGDQPASLDWDRLRAEWSAAVRQEDAEIWRNKEFLLRQACGSQLDMYRWALRVWADITRGIVVHSARDNTDDSARAEKSKALQHAVGELESEVEAAVRKAHTLHESLQTTPSGGKTNRANFVESLSQIAQDLSRDFAGSWRDNVRSCIVAMASCVSAGTLHTPGNGQLGDSPTTSTSSGGSATFPRISDEQKSMIREHYGRREDKLKRELRAQLQAESAESKAREDAVRTEFMREKSVLVAESKYLRAKIQIEADRHKSVGYQNTVLMQLFGGHDGLMRIIDQLVVRKDPNQTVVHSRCRQMCRRVLFAVRLKNRLTEILAQKRDADAIKDRALRSRDQRSSTKQQSTAVASSRGQPPVSKRSYEPQPQYAQHHQSQQIIGFRSTPITPSRLRNRSSELRSSSGSSYTQ</sequence>
<feature type="compositionally biased region" description="Polar residues" evidence="2">
    <location>
        <begin position="540"/>
        <end position="564"/>
    </location>
</feature>
<feature type="compositionally biased region" description="Polar residues" evidence="2">
    <location>
        <begin position="478"/>
        <end position="494"/>
    </location>
</feature>
<accession>A0A9W8GWS2</accession>
<evidence type="ECO:0000256" key="1">
    <source>
        <dbReference type="SAM" id="Coils"/>
    </source>
</evidence>
<keyword evidence="1" id="KW-0175">Coiled coil</keyword>
<feature type="compositionally biased region" description="Low complexity" evidence="2">
    <location>
        <begin position="2055"/>
        <end position="2067"/>
    </location>
</feature>
<feature type="compositionally biased region" description="Low complexity" evidence="2">
    <location>
        <begin position="2252"/>
        <end position="2264"/>
    </location>
</feature>
<dbReference type="PANTHER" id="PTHR23159">
    <property type="entry name" value="CENTROSOMAL PROTEIN 2"/>
    <property type="match status" value="1"/>
</dbReference>
<feature type="coiled-coil region" evidence="1">
    <location>
        <begin position="1440"/>
        <end position="1474"/>
    </location>
</feature>
<feature type="compositionally biased region" description="Polar residues" evidence="2">
    <location>
        <begin position="62"/>
        <end position="72"/>
    </location>
</feature>
<dbReference type="PANTHER" id="PTHR23159:SF60">
    <property type="entry name" value="SPINDLE ASSEMBLY ABNORMAL PROTEIN 4"/>
    <property type="match status" value="1"/>
</dbReference>
<dbReference type="OrthoDB" id="5569734at2759"/>
<feature type="compositionally biased region" description="Low complexity" evidence="2">
    <location>
        <begin position="1688"/>
        <end position="1700"/>
    </location>
</feature>
<reference evidence="3" key="1">
    <citation type="submission" date="2022-07" db="EMBL/GenBank/DDBJ databases">
        <title>Phylogenomic reconstructions and comparative analyses of Kickxellomycotina fungi.</title>
        <authorList>
            <person name="Reynolds N.K."/>
            <person name="Stajich J.E."/>
            <person name="Barry K."/>
            <person name="Grigoriev I.V."/>
            <person name="Crous P."/>
            <person name="Smith M.E."/>
        </authorList>
    </citation>
    <scope>NUCLEOTIDE SEQUENCE</scope>
    <source>
        <strain evidence="3">BCRC 34297</strain>
    </source>
</reference>
<feature type="coiled-coil region" evidence="1">
    <location>
        <begin position="1742"/>
        <end position="1836"/>
    </location>
</feature>
<feature type="region of interest" description="Disordered" evidence="2">
    <location>
        <begin position="2217"/>
        <end position="2295"/>
    </location>
</feature>
<keyword evidence="4" id="KW-1185">Reference proteome</keyword>
<feature type="region of interest" description="Disordered" evidence="2">
    <location>
        <begin position="436"/>
        <end position="525"/>
    </location>
</feature>
<feature type="coiled-coil region" evidence="1">
    <location>
        <begin position="603"/>
        <end position="658"/>
    </location>
</feature>
<feature type="compositionally biased region" description="Low complexity" evidence="2">
    <location>
        <begin position="297"/>
        <end position="318"/>
    </location>
</feature>
<evidence type="ECO:0000256" key="2">
    <source>
        <dbReference type="SAM" id="MobiDB-lite"/>
    </source>
</evidence>
<feature type="compositionally biased region" description="Polar residues" evidence="2">
    <location>
        <begin position="515"/>
        <end position="525"/>
    </location>
</feature>